<evidence type="ECO:0000313" key="1">
    <source>
        <dbReference type="EMBL" id="KAG2605175.1"/>
    </source>
</evidence>
<proteinExistence type="predicted"/>
<protein>
    <submittedName>
        <fullName evidence="1">Uncharacterized protein</fullName>
    </submittedName>
</protein>
<comment type="caution">
    <text evidence="1">The sequence shown here is derived from an EMBL/GenBank/DDBJ whole genome shotgun (WGS) entry which is preliminary data.</text>
</comment>
<dbReference type="EMBL" id="CM029044">
    <property type="protein sequence ID" value="KAG2605175.1"/>
    <property type="molecule type" value="Genomic_DNA"/>
</dbReference>
<name>A0A8T0T7G7_PANVG</name>
<gene>
    <name evidence="1" type="ORF">PVAP13_4NG144600</name>
</gene>
<dbReference type="AlphaFoldDB" id="A0A8T0T7G7"/>
<reference evidence="1" key="1">
    <citation type="submission" date="2020-05" db="EMBL/GenBank/DDBJ databases">
        <title>WGS assembly of Panicum virgatum.</title>
        <authorList>
            <person name="Lovell J.T."/>
            <person name="Jenkins J."/>
            <person name="Shu S."/>
            <person name="Juenger T.E."/>
            <person name="Schmutz J."/>
        </authorList>
    </citation>
    <scope>NUCLEOTIDE SEQUENCE</scope>
    <source>
        <strain evidence="1">AP13</strain>
    </source>
</reference>
<organism evidence="1 2">
    <name type="scientific">Panicum virgatum</name>
    <name type="common">Blackwell switchgrass</name>
    <dbReference type="NCBI Taxonomy" id="38727"/>
    <lineage>
        <taxon>Eukaryota</taxon>
        <taxon>Viridiplantae</taxon>
        <taxon>Streptophyta</taxon>
        <taxon>Embryophyta</taxon>
        <taxon>Tracheophyta</taxon>
        <taxon>Spermatophyta</taxon>
        <taxon>Magnoliopsida</taxon>
        <taxon>Liliopsida</taxon>
        <taxon>Poales</taxon>
        <taxon>Poaceae</taxon>
        <taxon>PACMAD clade</taxon>
        <taxon>Panicoideae</taxon>
        <taxon>Panicodae</taxon>
        <taxon>Paniceae</taxon>
        <taxon>Panicinae</taxon>
        <taxon>Panicum</taxon>
        <taxon>Panicum sect. Hiantes</taxon>
    </lineage>
</organism>
<accession>A0A8T0T7G7</accession>
<evidence type="ECO:0000313" key="2">
    <source>
        <dbReference type="Proteomes" id="UP000823388"/>
    </source>
</evidence>
<keyword evidence="2" id="KW-1185">Reference proteome</keyword>
<dbReference type="Proteomes" id="UP000823388">
    <property type="component" value="Chromosome 4N"/>
</dbReference>
<sequence length="77" mass="8422">MTETAVRHTMDSEARAGKRAVEATALRLSFEAVVGFVLPYMRAAAGMQHLVKCHAPAPAWGKKTIHMISEPHQLPGR</sequence>